<name>A0A6J7LGV8_9ZZZZ</name>
<evidence type="ECO:0000256" key="4">
    <source>
        <dbReference type="ARBA" id="ARBA00023136"/>
    </source>
</evidence>
<evidence type="ECO:0000256" key="3">
    <source>
        <dbReference type="ARBA" id="ARBA00022989"/>
    </source>
</evidence>
<feature type="transmembrane region" description="Helical" evidence="6">
    <location>
        <begin position="33"/>
        <end position="60"/>
    </location>
</feature>
<feature type="domain" description="Integral membrane bound transporter" evidence="7">
    <location>
        <begin position="365"/>
        <end position="485"/>
    </location>
</feature>
<dbReference type="Pfam" id="PF13515">
    <property type="entry name" value="FUSC_2"/>
    <property type="match status" value="1"/>
</dbReference>
<sequence>MTERMWLLREALRRVLSLAPLPPATWPSIARRVAVIIAFFALGITIGDLATTVAACFGALQVGLVEAALPLRRLVRLLLLLGAACIATVTVAMLIGGTWWAVLGIAALAYVFGATASTGANAMTIGVSGLALAVIFAGSPVPPAQVPGVVGWFALGVAVQSALWLITWSPERRWFARRALANKLRADAMMLRSETIVIPSLVRAHAQSDVVAGVLRSAGFPAEQERRLTSAFSASIVATRAIVAWQMLERPGEHDRMAAGVRLEQQAHRLDGWLARRPHAPPPAVAAASPAAAGLVRSLDEIDRSIAALDDGGPIADVVALTGAARIKAPAPANAGGFLAALKPGTGLSRHGLRMAIGVGLAEAVTVIVPLGHSFWLPLTVVFVLRPDWSFTVVRGGNRLAGNLAAVAAVPAMLLILSTSPWAMLVILIGLAAVTFRWFFGNYAIASFGVAGTILLLSYATNPVDDLFAARFVSTFVGALIAILVVLAIPGWSRSVAPAQVESVVAVLTRWRSDIARRSKDHGSVSEAALDADVADARRALIELEPSVTGVLLEPGDKGRPVELAMVFASGARELAALTASTYALVTLDESSGEPPGGEPLTSASRADLSSVASDLDRAVLAYREALSSTRNTRLS</sequence>
<reference evidence="8" key="1">
    <citation type="submission" date="2020-05" db="EMBL/GenBank/DDBJ databases">
        <authorList>
            <person name="Chiriac C."/>
            <person name="Salcher M."/>
            <person name="Ghai R."/>
            <person name="Kavagutti S V."/>
        </authorList>
    </citation>
    <scope>NUCLEOTIDE SEQUENCE</scope>
</reference>
<dbReference type="InterPro" id="IPR049453">
    <property type="entry name" value="Memb_transporter_dom"/>
</dbReference>
<keyword evidence="3 6" id="KW-1133">Transmembrane helix</keyword>
<feature type="transmembrane region" description="Helical" evidence="6">
    <location>
        <begin position="80"/>
        <end position="112"/>
    </location>
</feature>
<feature type="region of interest" description="Disordered" evidence="5">
    <location>
        <begin position="589"/>
        <end position="608"/>
    </location>
</feature>
<feature type="transmembrane region" description="Helical" evidence="6">
    <location>
        <begin position="119"/>
        <end position="137"/>
    </location>
</feature>
<feature type="transmembrane region" description="Helical" evidence="6">
    <location>
        <begin position="405"/>
        <end position="433"/>
    </location>
</feature>
<keyword evidence="4 6" id="KW-0472">Membrane</keyword>
<evidence type="ECO:0000313" key="8">
    <source>
        <dbReference type="EMBL" id="CAB4967750.1"/>
    </source>
</evidence>
<feature type="transmembrane region" description="Helical" evidence="6">
    <location>
        <begin position="467"/>
        <end position="489"/>
    </location>
</feature>
<feature type="transmembrane region" description="Helical" evidence="6">
    <location>
        <begin position="149"/>
        <end position="168"/>
    </location>
</feature>
<dbReference type="AlphaFoldDB" id="A0A6J7LGV8"/>
<evidence type="ECO:0000256" key="6">
    <source>
        <dbReference type="SAM" id="Phobius"/>
    </source>
</evidence>
<dbReference type="EMBL" id="CAFBNE010000148">
    <property type="protein sequence ID" value="CAB4967750.1"/>
    <property type="molecule type" value="Genomic_DNA"/>
</dbReference>
<evidence type="ECO:0000256" key="2">
    <source>
        <dbReference type="ARBA" id="ARBA00022692"/>
    </source>
</evidence>
<protein>
    <submittedName>
        <fullName evidence="8">Unannotated protein</fullName>
    </submittedName>
</protein>
<dbReference type="GO" id="GO:0016020">
    <property type="term" value="C:membrane"/>
    <property type="evidence" value="ECO:0007669"/>
    <property type="project" value="UniProtKB-SubCell"/>
</dbReference>
<comment type="subcellular location">
    <subcellularLocation>
        <location evidence="1">Membrane</location>
        <topology evidence="1">Multi-pass membrane protein</topology>
    </subcellularLocation>
</comment>
<evidence type="ECO:0000256" key="1">
    <source>
        <dbReference type="ARBA" id="ARBA00004141"/>
    </source>
</evidence>
<accession>A0A6J7LGV8</accession>
<feature type="transmembrane region" description="Helical" evidence="6">
    <location>
        <begin position="440"/>
        <end position="461"/>
    </location>
</feature>
<organism evidence="8">
    <name type="scientific">freshwater metagenome</name>
    <dbReference type="NCBI Taxonomy" id="449393"/>
    <lineage>
        <taxon>unclassified sequences</taxon>
        <taxon>metagenomes</taxon>
        <taxon>ecological metagenomes</taxon>
    </lineage>
</organism>
<keyword evidence="2 6" id="KW-0812">Transmembrane</keyword>
<feature type="transmembrane region" description="Helical" evidence="6">
    <location>
        <begin position="359"/>
        <end position="385"/>
    </location>
</feature>
<gene>
    <name evidence="8" type="ORF">UFOPK3772_03029</name>
</gene>
<proteinExistence type="predicted"/>
<evidence type="ECO:0000256" key="5">
    <source>
        <dbReference type="SAM" id="MobiDB-lite"/>
    </source>
</evidence>
<evidence type="ECO:0000259" key="7">
    <source>
        <dbReference type="Pfam" id="PF13515"/>
    </source>
</evidence>